<dbReference type="InterPro" id="IPR058248">
    <property type="entry name" value="Lxx211020-like"/>
</dbReference>
<dbReference type="Pfam" id="PF04314">
    <property type="entry name" value="PCuAC"/>
    <property type="match status" value="1"/>
</dbReference>
<dbReference type="InterPro" id="IPR021174">
    <property type="entry name" value="UCP037139"/>
</dbReference>
<evidence type="ECO:0000256" key="2">
    <source>
        <dbReference type="SAM" id="SignalP"/>
    </source>
</evidence>
<reference evidence="4" key="1">
    <citation type="submission" date="2021-08" db="EMBL/GenBank/DDBJ databases">
        <title>Hoeflea bacterium WL0058 sp. nov., isolated from the sediment.</title>
        <authorList>
            <person name="Wang L."/>
            <person name="Zhang D."/>
        </authorList>
    </citation>
    <scope>NUCLEOTIDE SEQUENCE</scope>
    <source>
        <strain evidence="4">WL0058</strain>
    </source>
</reference>
<organism evidence="4 5">
    <name type="scientific">Flavimaribacter sediminis</name>
    <dbReference type="NCBI Taxonomy" id="2865987"/>
    <lineage>
        <taxon>Bacteria</taxon>
        <taxon>Pseudomonadati</taxon>
        <taxon>Pseudomonadota</taxon>
        <taxon>Alphaproteobacteria</taxon>
        <taxon>Hyphomicrobiales</taxon>
        <taxon>Rhizobiaceae</taxon>
        <taxon>Flavimaribacter</taxon>
    </lineage>
</organism>
<name>A0AAE3D3R3_9HYPH</name>
<dbReference type="PIRSF" id="PIRSF037139">
    <property type="entry name" value="UCP037139"/>
    <property type="match status" value="1"/>
</dbReference>
<dbReference type="Gene3D" id="2.60.40.1890">
    <property type="entry name" value="PCu(A)C copper chaperone"/>
    <property type="match status" value="1"/>
</dbReference>
<keyword evidence="5" id="KW-1185">Reference proteome</keyword>
<dbReference type="InterPro" id="IPR012533">
    <property type="entry name" value="YcnI-copper_dom"/>
</dbReference>
<gene>
    <name evidence="4" type="ORF">K1W69_22350</name>
</gene>
<dbReference type="InterPro" id="IPR038507">
    <property type="entry name" value="YcnI-like_sf"/>
</dbReference>
<evidence type="ECO:0000256" key="1">
    <source>
        <dbReference type="SAM" id="MobiDB-lite"/>
    </source>
</evidence>
<evidence type="ECO:0000313" key="5">
    <source>
        <dbReference type="Proteomes" id="UP001196509"/>
    </source>
</evidence>
<keyword evidence="2" id="KW-0732">Signal</keyword>
<dbReference type="InterPro" id="IPR007410">
    <property type="entry name" value="LpqE-like"/>
</dbReference>
<accession>A0AAE3D3R3</accession>
<evidence type="ECO:0000259" key="3">
    <source>
        <dbReference type="Pfam" id="PF07987"/>
    </source>
</evidence>
<dbReference type="PANTHER" id="PTHR36302">
    <property type="entry name" value="BLR7088 PROTEIN"/>
    <property type="match status" value="1"/>
</dbReference>
<protein>
    <submittedName>
        <fullName evidence="4">DUF1775 domain-containing protein</fullName>
    </submittedName>
</protein>
<dbReference type="PANTHER" id="PTHR36302:SF1">
    <property type="entry name" value="COPPER CHAPERONE PCU(A)C"/>
    <property type="match status" value="1"/>
</dbReference>
<feature type="signal peptide" evidence="2">
    <location>
        <begin position="1"/>
        <end position="23"/>
    </location>
</feature>
<dbReference type="Pfam" id="PF07987">
    <property type="entry name" value="DUF1775"/>
    <property type="match status" value="1"/>
</dbReference>
<feature type="domain" description="YncI copper-binding" evidence="3">
    <location>
        <begin position="24"/>
        <end position="169"/>
    </location>
</feature>
<feature type="region of interest" description="Disordered" evidence="1">
    <location>
        <begin position="316"/>
        <end position="335"/>
    </location>
</feature>
<dbReference type="InterPro" id="IPR036182">
    <property type="entry name" value="PCuAC_sf"/>
</dbReference>
<dbReference type="AlphaFoldDB" id="A0AAE3D3R3"/>
<dbReference type="SUPFAM" id="SSF110087">
    <property type="entry name" value="DR1885-like metal-binding protein"/>
    <property type="match status" value="1"/>
</dbReference>
<sequence length="335" mass="36022">MAFTAALFAPTMVASLAPSLAHAHATLEQGQASINSYYKAVMRIPHGCDGQATLKVRITVPEGMVSAKPMPKPGWELETVKGDYENTYTLHGREITSGVKEIVWTGQLEDDHYDEFVFQARLADTLPVGETVYIPTVQECMKGEVAWIEIPAEGQDPHALAHPAPGLKIAAAEGGDGHGAGHDHGASHGDHGMEIIKVGDLEIDQPYARAAPPNAPVSAGYMVIRNTGAEGDRLVGGSVDFADHLEVHEMKMDGDVMKMRELSDGLEIPAGGEVVLKPGGFHIMFMKMKEQLKPGETRKVTLEFEKAGTVELELPVRDMKGGHGSHDHSGHSKSN</sequence>
<dbReference type="EMBL" id="JAICBX010000005">
    <property type="protein sequence ID" value="MBW8639953.1"/>
    <property type="molecule type" value="Genomic_DNA"/>
</dbReference>
<proteinExistence type="predicted"/>
<feature type="chain" id="PRO_5042128277" evidence="2">
    <location>
        <begin position="24"/>
        <end position="335"/>
    </location>
</feature>
<dbReference type="Proteomes" id="UP001196509">
    <property type="component" value="Unassembled WGS sequence"/>
</dbReference>
<dbReference type="Gene3D" id="2.60.40.2230">
    <property type="entry name" value="Uncharacterised protein YcnI-like PF07987, DUF1775"/>
    <property type="match status" value="1"/>
</dbReference>
<dbReference type="CDD" id="cd08545">
    <property type="entry name" value="YcnI_like"/>
    <property type="match status" value="1"/>
</dbReference>
<comment type="caution">
    <text evidence="4">The sequence shown here is derived from an EMBL/GenBank/DDBJ whole genome shotgun (WGS) entry which is preliminary data.</text>
</comment>
<evidence type="ECO:0000313" key="4">
    <source>
        <dbReference type="EMBL" id="MBW8639953.1"/>
    </source>
</evidence>